<organism evidence="3 4">
    <name type="scientific">Bifidobacterium apousia</name>
    <dbReference type="NCBI Taxonomy" id="2750996"/>
    <lineage>
        <taxon>Bacteria</taxon>
        <taxon>Bacillati</taxon>
        <taxon>Actinomycetota</taxon>
        <taxon>Actinomycetes</taxon>
        <taxon>Bifidobacteriales</taxon>
        <taxon>Bifidobacteriaceae</taxon>
        <taxon>Bifidobacterium</taxon>
    </lineage>
</organism>
<feature type="region of interest" description="Disordered" evidence="1">
    <location>
        <begin position="470"/>
        <end position="502"/>
    </location>
</feature>
<name>A0A556R3A9_9BIFI</name>
<keyword evidence="2" id="KW-0472">Membrane</keyword>
<dbReference type="Proteomes" id="UP000316508">
    <property type="component" value="Unassembled WGS sequence"/>
</dbReference>
<feature type="transmembrane region" description="Helical" evidence="2">
    <location>
        <begin position="303"/>
        <end position="324"/>
    </location>
</feature>
<keyword evidence="4" id="KW-1185">Reference proteome</keyword>
<evidence type="ECO:0000313" key="3">
    <source>
        <dbReference type="EMBL" id="TSJ83378.1"/>
    </source>
</evidence>
<keyword evidence="2" id="KW-0812">Transmembrane</keyword>
<keyword evidence="2" id="KW-1133">Transmembrane helix</keyword>
<proteinExistence type="predicted"/>
<feature type="transmembrane region" description="Helical" evidence="2">
    <location>
        <begin position="264"/>
        <end position="291"/>
    </location>
</feature>
<feature type="transmembrane region" description="Helical" evidence="2">
    <location>
        <begin position="232"/>
        <end position="252"/>
    </location>
</feature>
<feature type="transmembrane region" description="Helical" evidence="2">
    <location>
        <begin position="403"/>
        <end position="426"/>
    </location>
</feature>
<gene>
    <name evidence="3" type="ORF">FPK30_03210</name>
</gene>
<feature type="transmembrane region" description="Helical" evidence="2">
    <location>
        <begin position="195"/>
        <end position="220"/>
    </location>
</feature>
<dbReference type="AlphaFoldDB" id="A0A556R3A9"/>
<comment type="caution">
    <text evidence="3">The sequence shown here is derived from an EMBL/GenBank/DDBJ whole genome shotgun (WGS) entry which is preliminary data.</text>
</comment>
<accession>A0A556R3A9</accession>
<sequence>MPTLSSSISAYLLSSNMLIGRSPNMQKQPIRALKKSKGALLFFLMFALLQGSFYITTVGALSLPDPNIHAYASYAAATGQILNKPDLHVDHYGNTTKIQQLHGDSRFLSLQGCQNALVATLLNQTADYDPAIEAQKAVNNSAPSREVTTDSLKLTNRANQYFPAVFLPQAMGIWMGLHTHQSPYQTWQLGRMSNLLVYTIMFCLAIVIIPRGKIFLAIIGALPHGMFIASSLMADSLFISLCAVFIALFMAITTRNQPATRTEMIAVSVLTVLLFMCKTVYASLVILILVLPRRILSTKRKALYLGFSALIILAVYSTWSSLYSTVWAEASVSQNLIFMIRHPLRMFIAVAWNFMREPMQLLRLGAPSILLVVIIGLALGLLIHNFPRPRYKVTSTREFISIYRYQITSAFAFLLLIYMVYAAMMLTWNTLPLMRIGDSIKGIQARYFEPFLPLLVCIVFHAPGENLTATKDSKAESNKTQPPKIKETGEETTKKSQNTEAI</sequence>
<protein>
    <submittedName>
        <fullName evidence="3">DUF2142 domain-containing protein</fullName>
    </submittedName>
</protein>
<evidence type="ECO:0000313" key="4">
    <source>
        <dbReference type="Proteomes" id="UP000316508"/>
    </source>
</evidence>
<evidence type="ECO:0000256" key="2">
    <source>
        <dbReference type="SAM" id="Phobius"/>
    </source>
</evidence>
<feature type="transmembrane region" description="Helical" evidence="2">
    <location>
        <begin position="361"/>
        <end position="383"/>
    </location>
</feature>
<feature type="compositionally biased region" description="Basic and acidic residues" evidence="1">
    <location>
        <begin position="484"/>
        <end position="494"/>
    </location>
</feature>
<dbReference type="Pfam" id="PF09913">
    <property type="entry name" value="DUF2142"/>
    <property type="match status" value="1"/>
</dbReference>
<reference evidence="3 4" key="1">
    <citation type="submission" date="2019-07" db="EMBL/GenBank/DDBJ databases">
        <title>Bifidobacterium asteroides genomes.</title>
        <authorList>
            <person name="Zheng H."/>
        </authorList>
    </citation>
    <scope>NUCLEOTIDE SEQUENCE [LARGE SCALE GENOMIC DNA]</scope>
    <source>
        <strain evidence="3 4">W8102</strain>
    </source>
</reference>
<dbReference type="InterPro" id="IPR018674">
    <property type="entry name" value="DUF2142_membrane"/>
</dbReference>
<dbReference type="EMBL" id="VMHK01000002">
    <property type="protein sequence ID" value="TSJ83378.1"/>
    <property type="molecule type" value="Genomic_DNA"/>
</dbReference>
<evidence type="ECO:0000256" key="1">
    <source>
        <dbReference type="SAM" id="MobiDB-lite"/>
    </source>
</evidence>